<comment type="subcellular location">
    <subcellularLocation>
        <location evidence="2">Nucleus</location>
    </subcellularLocation>
</comment>
<dbReference type="EMBL" id="GG677899">
    <property type="protein sequence ID" value="EER10035.1"/>
    <property type="molecule type" value="Genomic_DNA"/>
</dbReference>
<accession>C5KZK7</accession>
<evidence type="ECO:0000256" key="2">
    <source>
        <dbReference type="PROSITE-ProRule" id="PRU00649"/>
    </source>
</evidence>
<dbReference type="PANTHER" id="PTHR46010:SF1">
    <property type="entry name" value="PROTEIN IWS1 HOMOLOG"/>
    <property type="match status" value="1"/>
</dbReference>
<proteinExistence type="inferred from homology"/>
<dbReference type="Gene3D" id="1.20.930.10">
    <property type="entry name" value="Conserved domain common to transcription factors TFIIS, elongin A, CRSP70"/>
    <property type="match status" value="1"/>
</dbReference>
<evidence type="ECO:0000256" key="3">
    <source>
        <dbReference type="SAM" id="MobiDB-lite"/>
    </source>
</evidence>
<dbReference type="AlphaFoldDB" id="C5KZK7"/>
<feature type="compositionally biased region" description="Basic and acidic residues" evidence="3">
    <location>
        <begin position="83"/>
        <end position="96"/>
    </location>
</feature>
<dbReference type="GO" id="GO:0005634">
    <property type="term" value="C:nucleus"/>
    <property type="evidence" value="ECO:0007669"/>
    <property type="project" value="UniProtKB-SubCell"/>
</dbReference>
<feature type="compositionally biased region" description="Basic residues" evidence="3">
    <location>
        <begin position="356"/>
        <end position="369"/>
    </location>
</feature>
<protein>
    <submittedName>
        <fullName evidence="5">Transcription factor iws-1, putative</fullName>
    </submittedName>
</protein>
<dbReference type="InterPro" id="IPR051037">
    <property type="entry name" value="RNAPII_TF_IWS1"/>
</dbReference>
<dbReference type="InParanoid" id="C5KZK7"/>
<evidence type="ECO:0000313" key="6">
    <source>
        <dbReference type="Proteomes" id="UP000007800"/>
    </source>
</evidence>
<dbReference type="Proteomes" id="UP000007800">
    <property type="component" value="Unassembled WGS sequence"/>
</dbReference>
<feature type="domain" description="TFIIS N-terminal" evidence="4">
    <location>
        <begin position="177"/>
        <end position="258"/>
    </location>
</feature>
<dbReference type="InterPro" id="IPR035441">
    <property type="entry name" value="TFIIS/LEDGF_dom_sf"/>
</dbReference>
<dbReference type="PROSITE" id="PS51319">
    <property type="entry name" value="TFIIS_N"/>
    <property type="match status" value="1"/>
</dbReference>
<name>C5KZK7_PERM5</name>
<dbReference type="GO" id="GO:0016973">
    <property type="term" value="P:poly(A)+ mRNA export from nucleus"/>
    <property type="evidence" value="ECO:0007669"/>
    <property type="project" value="TreeGrafter"/>
</dbReference>
<dbReference type="GeneID" id="9038370"/>
<evidence type="ECO:0000259" key="4">
    <source>
        <dbReference type="PROSITE" id="PS51319"/>
    </source>
</evidence>
<feature type="region of interest" description="Disordered" evidence="3">
    <location>
        <begin position="356"/>
        <end position="379"/>
    </location>
</feature>
<dbReference type="PANTHER" id="PTHR46010">
    <property type="entry name" value="PROTEIN IWS1 HOMOLOG"/>
    <property type="match status" value="1"/>
</dbReference>
<dbReference type="OrthoDB" id="21124at2759"/>
<feature type="compositionally biased region" description="Low complexity" evidence="3">
    <location>
        <begin position="58"/>
        <end position="74"/>
    </location>
</feature>
<reference evidence="5 6" key="1">
    <citation type="submission" date="2008-07" db="EMBL/GenBank/DDBJ databases">
        <authorList>
            <person name="El-Sayed N."/>
            <person name="Caler E."/>
            <person name="Inman J."/>
            <person name="Amedeo P."/>
            <person name="Hass B."/>
            <person name="Wortman J."/>
        </authorList>
    </citation>
    <scope>NUCLEOTIDE SEQUENCE [LARGE SCALE GENOMIC DNA]</scope>
    <source>
        <strain evidence="6">ATCC 50983 / TXsc</strain>
    </source>
</reference>
<keyword evidence="2" id="KW-0539">Nucleus</keyword>
<keyword evidence="6" id="KW-1185">Reference proteome</keyword>
<evidence type="ECO:0000313" key="5">
    <source>
        <dbReference type="EMBL" id="EER10035.1"/>
    </source>
</evidence>
<feature type="compositionally biased region" description="Basic and acidic residues" evidence="3">
    <location>
        <begin position="29"/>
        <end position="41"/>
    </location>
</feature>
<evidence type="ECO:0000256" key="1">
    <source>
        <dbReference type="ARBA" id="ARBA00037992"/>
    </source>
</evidence>
<feature type="region of interest" description="Disordered" evidence="3">
    <location>
        <begin position="1"/>
        <end position="119"/>
    </location>
</feature>
<sequence length="669" mass="74197">MSDENWNELFGENLDDLPIAQTQVTKPPQEGKETRLRKGVLDDESDVSTGGQPRGDAEGSPSGEISGSSSSSSSEESEGEDGEMGHSLEKKPRESKLLQPALDRLKKRRKKKEMDSGEKFERMESLVNSMYDVSAADRESLTTGQPALAKLQMLEKIRGILVKQAWQEPFIEAGGLSAIADWLALVGAKGALPNYNVRRTLLDLLNNQLLPHITLDVLKTSRVGWAVKDMYYHKDETTENTVIEEQLIQHWLKLIQNQGNESRGNISKYIKATAEDMRQASRAIQKQKGPRLTAEQQQKVQSRRHAMIPNRGAALDATQPLSGAGTYRIQPVSNVEAAHKERLDPGTVKGRLKRHLMTAGGKSKKRSSKAVKGAPRDLDETDQIIDAKVHPPGGKGAQNSALYWVMKLRDQSDKSAGPLFDAFAIKPSGQSTSLPSPRSATVSSAIEDVDKLEKIQQATDDETPRGAAPCDNADAHHATILGPCSDDSEDIVKEDVSENSIPIPGPSQHRAKAVDVNQEWAAYSARLHYERDRSRSRWVHPEWEERSLLRQKLLLKTRKLNGGKVDPSSVLDEFTDPPFPDQAKSRRMFPALFARHAFTEEEASEYALAVGKARLVTYHSKWGEYDIRFVSQLIDIAIHNNVVPSEQRVQHLAKKFGEAHMKSSTTPSA</sequence>
<organism evidence="6">
    <name type="scientific">Perkinsus marinus (strain ATCC 50983 / TXsc)</name>
    <dbReference type="NCBI Taxonomy" id="423536"/>
    <lineage>
        <taxon>Eukaryota</taxon>
        <taxon>Sar</taxon>
        <taxon>Alveolata</taxon>
        <taxon>Perkinsozoa</taxon>
        <taxon>Perkinsea</taxon>
        <taxon>Perkinsida</taxon>
        <taxon>Perkinsidae</taxon>
        <taxon>Perkinsus</taxon>
    </lineage>
</organism>
<comment type="similarity">
    <text evidence="1">Belongs to the IWS1 family.</text>
</comment>
<dbReference type="SUPFAM" id="SSF47676">
    <property type="entry name" value="Conserved domain common to transcription factors TFIIS, elongin A, CRSP70"/>
    <property type="match status" value="1"/>
</dbReference>
<dbReference type="InterPro" id="IPR017923">
    <property type="entry name" value="TFIIS_N"/>
</dbReference>
<gene>
    <name evidence="5" type="ORF">Pmar_PMAR007031</name>
</gene>
<dbReference type="RefSeq" id="XP_002778240.1">
    <property type="nucleotide sequence ID" value="XM_002778194.1"/>
</dbReference>